<dbReference type="Proteomes" id="UP000324222">
    <property type="component" value="Unassembled WGS sequence"/>
</dbReference>
<accession>A0A5B7K8K5</accession>
<sequence length="270" mass="28875">MALRSSTTRGYFGLCSQPTTLHTGYEAKPQPDPPDLPLTGPLHGRPTQLTHCHSCARQAAVTRSHGHGASLSQLGCAMYYVDGTVNPSGRTAAAAITGSMELCARTPDHCSTLQTELVAIQLILEHVQHRQEATMVVHMDSRAGLQVLQQPQPSDNESLVPNWYATAIDYQPLDASQQRSRADGVLLQLLHQGGASRGRSVTTTGSTAATHSCTTSCPAPRSLPSDQHSQHPISLTAMACSPAARLELPFLSITPLNVMLRVLRAAPPPR</sequence>
<evidence type="ECO:0000256" key="1">
    <source>
        <dbReference type="SAM" id="MobiDB-lite"/>
    </source>
</evidence>
<feature type="region of interest" description="Disordered" evidence="1">
    <location>
        <begin position="196"/>
        <end position="230"/>
    </location>
</feature>
<dbReference type="InterPro" id="IPR012337">
    <property type="entry name" value="RNaseH-like_sf"/>
</dbReference>
<comment type="caution">
    <text evidence="2">The sequence shown here is derived from an EMBL/GenBank/DDBJ whole genome shotgun (WGS) entry which is preliminary data.</text>
</comment>
<protein>
    <recommendedName>
        <fullName evidence="4">RNase H type-1 domain-containing protein</fullName>
    </recommendedName>
</protein>
<feature type="compositionally biased region" description="Low complexity" evidence="1">
    <location>
        <begin position="196"/>
        <end position="219"/>
    </location>
</feature>
<organism evidence="2 3">
    <name type="scientific">Portunus trituberculatus</name>
    <name type="common">Swimming crab</name>
    <name type="synonym">Neptunus trituberculatus</name>
    <dbReference type="NCBI Taxonomy" id="210409"/>
    <lineage>
        <taxon>Eukaryota</taxon>
        <taxon>Metazoa</taxon>
        <taxon>Ecdysozoa</taxon>
        <taxon>Arthropoda</taxon>
        <taxon>Crustacea</taxon>
        <taxon>Multicrustacea</taxon>
        <taxon>Malacostraca</taxon>
        <taxon>Eumalacostraca</taxon>
        <taxon>Eucarida</taxon>
        <taxon>Decapoda</taxon>
        <taxon>Pleocyemata</taxon>
        <taxon>Brachyura</taxon>
        <taxon>Eubrachyura</taxon>
        <taxon>Portunoidea</taxon>
        <taxon>Portunidae</taxon>
        <taxon>Portuninae</taxon>
        <taxon>Portunus</taxon>
    </lineage>
</organism>
<evidence type="ECO:0000313" key="3">
    <source>
        <dbReference type="Proteomes" id="UP000324222"/>
    </source>
</evidence>
<keyword evidence="3" id="KW-1185">Reference proteome</keyword>
<name>A0A5B7K8K5_PORTR</name>
<dbReference type="EMBL" id="VSRR010125582">
    <property type="protein sequence ID" value="MPD01055.1"/>
    <property type="molecule type" value="Genomic_DNA"/>
</dbReference>
<dbReference type="GO" id="GO:0003676">
    <property type="term" value="F:nucleic acid binding"/>
    <property type="evidence" value="ECO:0007669"/>
    <property type="project" value="InterPro"/>
</dbReference>
<evidence type="ECO:0000313" key="2">
    <source>
        <dbReference type="EMBL" id="MPD01055.1"/>
    </source>
</evidence>
<dbReference type="InterPro" id="IPR036397">
    <property type="entry name" value="RNaseH_sf"/>
</dbReference>
<dbReference type="Gene3D" id="3.30.420.10">
    <property type="entry name" value="Ribonuclease H-like superfamily/Ribonuclease H"/>
    <property type="match status" value="1"/>
</dbReference>
<dbReference type="SUPFAM" id="SSF53098">
    <property type="entry name" value="Ribonuclease H-like"/>
    <property type="match status" value="1"/>
</dbReference>
<dbReference type="OrthoDB" id="6373657at2759"/>
<dbReference type="AlphaFoldDB" id="A0A5B7K8K5"/>
<reference evidence="2 3" key="1">
    <citation type="submission" date="2019-05" db="EMBL/GenBank/DDBJ databases">
        <title>Another draft genome of Portunus trituberculatus and its Hox gene families provides insights of decapod evolution.</title>
        <authorList>
            <person name="Jeong J.-H."/>
            <person name="Song I."/>
            <person name="Kim S."/>
            <person name="Choi T."/>
            <person name="Kim D."/>
            <person name="Ryu S."/>
            <person name="Kim W."/>
        </authorList>
    </citation>
    <scope>NUCLEOTIDE SEQUENCE [LARGE SCALE GENOMIC DNA]</scope>
    <source>
        <tissue evidence="2">Muscle</tissue>
    </source>
</reference>
<evidence type="ECO:0008006" key="4">
    <source>
        <dbReference type="Google" id="ProtNLM"/>
    </source>
</evidence>
<gene>
    <name evidence="2" type="ORF">E2C01_096567</name>
</gene>
<proteinExistence type="predicted"/>
<feature type="region of interest" description="Disordered" evidence="1">
    <location>
        <begin position="22"/>
        <end position="43"/>
    </location>
</feature>